<feature type="region of interest" description="Disordered" evidence="3">
    <location>
        <begin position="1599"/>
        <end position="1635"/>
    </location>
</feature>
<evidence type="ECO:0000313" key="6">
    <source>
        <dbReference type="Proteomes" id="UP001589810"/>
    </source>
</evidence>
<sequence length="3008" mass="321126">MSLMVPPDLNWVFYVIAGQAWPEGDEDAVRLLASEWDQAAALLEGASGGYSQLAGRVGDNVGGTVGNNFIDFAGPLGRSGASFATSARQIAAALRDYALNIEHAKYNILIQISVVAANILWAALDPFTAPLIPGIWAAGRDAVMEIEGSLAERLATLATELAKAAAFEASEEVAEEMLAQIIQIGQGNRDGLDIPQLLQNAALGAIGGIFAHGALGALGRADRKFHTQFTPTVYASAGVQGATQLVVGITGAVLFGGDLDDLGWSVVSGALTGAAIHSGFRAGNHFRPKDNSSGGPQSGPHGPNTVGGLDTKITTNPITVGSSGHTGTGHDQTGNGNQSGNGRTGDGPAENEDREGPAPQGDQPGHTAKDTPDPAQHSGPATGRSDSTTGGLPGFDDGARSTHPDQTQPPTGSGPALLNPNHPASRSGPAAVESNHPAATDLNHPASQSGPVATEPNRSAATDPNGPGARPDGATTDPNHPASQSGPAVVEPNHPAATDTQHAGSQPGPADTNRPASRSGPADSNRPASQTGPADPTRSASQTGPSAANRPAAQQGPAGGQSSSAEVTAKNPTPEPKIGHLPTPAPKIGWAEQFPVLDPNLAGGAAHHETVVGSNNHGLDHHQALTAPDGTSLSSESFRSPRDGNAYYTEVFHHLRAVDPDIDLDTCFQVVVQASFSIAEGDVYLSGPGGKITLGHAKELTGEPFRRATADDIVTHMENQPRGAMGVVFHAGDGTTGHFTLAYKDQRGVTNFVDVKHSSMDALHSGDTTGFMPLPWTGARPLGSSDVVLRAESTGGAGGHGGLTFRANKEIIQKPTNEPEVQTYSELRGGNPDAISEVVPPSYEVEQVEQRERDYGLVPPPRADGPEVFIDNITATMDDVKLLDIKIGRRTASKEELVQHGMSEADARKKKFKLKISDFVTGSDRRGYRVVDMTGLAESRLQAGRHSETHIQDFIPQDSPEVWHAHHDKIVQELDGVLAAAEKSDYAFIAGSVLIAVGKDRVTGEPSTKVSFIDLAHPVKKADGPSFAKYHKNLVDGMKNLIEEFQHLRPAANTVLGEGAFDFIGDPEPAERLRGAVVSSFQKYGATKEEVANHLADGARVEAAYNKITSPTERANTDQAADLVVQHLVDGQRGLRGGAPDTTVDSLLRMYRDPGLRSGDVGVMASGQRGDGFGDARSLTEFVDPNGGMARLGDRMGPMAQFVEGWARRLHTDFNSVEDKLLVSVANPNARTVAGVRTIIHDAIQRASAAHAGPGSSTVDEVMDNFVRFSPYRDSGSRTAVLLDVMKPGSLGEIERALRTGMTGEFRVHDGQKSELFDEDARALGEIGRLLGNWLALAPANALPPDVRISAEVGLRLNRGSGGVPHAVLERQGKGEILRLLRDSVSIDRDDFDRLPITWSLDHKSDNNVRARVFADADRTVDRIRDAHDLTLNYTPNSRSRFPAATERDLKLALGGFVARFLEGQGAADIRLHLGVATKSPYTQDRIDDLTSLVRNEVAKAWDALRESYGPPAFSALPTRAQEDLIGRVQIEPDPNLPRGVRLTWSPPAEVETSEPHHEVPGESAIERFPDDPAAMDAAAELLGQGDHSRAQSLLRDVRGSSPMDLDSPGGHQGFDDDLYSATPRSESPEPDSVVRRFLDDPDAMRAAQDLLGRGDDELAALAQSFRPLPAPVDPLNRFISAEVMANGTEFVPGTDGVHTFPEYLDGLGVLPPNALRPGLFVGPAALGELGRRELSMSWARRMMLRRNDDGSYRYTADQVKDASGRLEIKRDTLGRWRRAAEAELRAGPPPAAARPSREQWDELIGFRPDDGGTLAERVRDLGFSDAIDRKASWVKDLTWEWIMRYDRERIQGGRYPLGDLAMGEAIGRVSGENAAAFSRNNVHDLRHVATAWTAAPEPSADLRERFVTADPRGEPSSWTALKLVDELKAELVRRGEFHGPVFVVDGDPQIIAKYRPKWEWEWIEALARNLRARYPERGRDTIAIMLGGLASTKTVWEWVGGIVRRPADDSAPIDAGYGYPEIDLNEIDFDDLGDPGVRFDGPAGTVEDPMPLSDLVSHNDSGVRSFPGGAYFVGTDAETEIVTDAFHNGLGDPDAFTVAVHHNSEGFLVRGQRVDTAGLGRALSALEQEWSQRPRVVLLSCDVAVGDRLDELAAVLHGAGYEGEVIGPDGPVEVFSNGRIRLPEGGSFIAIGPDGGRRAVDLPGLRRPTSGPPVRSVVMSPDGDRAAKRLRTNDGHDATPPHGDGPQPFYVFAKPEDDAAGLATRVSGDAAYRQALSQDPNTPVAVVGLGESSREFAEALRGNGSYREVLAVNAQGQFERVSRLRPGDARTVELVDAAGKTYGVGFPGSEGTEQAWESNASWATVHSRRLIAERDDDGSVSSEAEEDKGVETVAGWAGTTEDGRAESLHVMLESAGGSHVVMLDDSERQLPVSNEEMAGLLLATDVFTTAQQGPVRPGVVIATDEPSAGHDPNPGLLNAMRRLAGPQHGFSYTGTVSQGSHGELEVRPGEHFTQYPLSLNDVRHVSHGSTFGFPARPADLARLQQLAGAVDAGRVRDDAWGDRKPIFVSVDGDTGHANLRLTSGQLSEQDGGQVARLLLKNPGFKEQLDQDPGRPIVLLAKNGAARNNFGGFGFDFAGALREEGYFRDIYAPPAEIGRGFESVSGWRSGDLKTTVLLSNDGTTAVQVVRSPGDDNFVAYLRGWVNHAKLEGFHDEPPVLVVGRSTVDGFAAIRRDGNMATLTNEELAHVLRDDRQLRTLMGTSPERPLMLIGVGTPIDGIDGFAQAMAPGGYSRTMHMPIGNVAFDQSGALVLAGGLRTAEPIMPTPNDFAGYPHVSQDGVVHGQFFPSRAFDILSDALNGMRYVGDAQQTYHREVPGDTVEENSPWAGQDPWLVDGHGVGLHGLNFALITGRPHVRGDVLTLTGPQAARAIYGSEIFRAAGGGDLVVLGHCESNRSAPGQFSVAYYIKRAWENDFRPVTIWGADREVLLSSEGERTVLDGGWFAEV</sequence>
<keyword evidence="1" id="KW-0808">Transferase</keyword>
<feature type="compositionally biased region" description="Polar residues" evidence="3">
    <location>
        <begin position="445"/>
        <end position="462"/>
    </location>
</feature>
<proteinExistence type="predicted"/>
<evidence type="ECO:0000313" key="5">
    <source>
        <dbReference type="EMBL" id="MFC0547894.1"/>
    </source>
</evidence>
<feature type="compositionally biased region" description="Polar residues" evidence="3">
    <location>
        <begin position="476"/>
        <end position="486"/>
    </location>
</feature>
<comment type="caution">
    <text evidence="5">The sequence shown here is derived from an EMBL/GenBank/DDBJ whole genome shotgun (WGS) entry which is preliminary data.</text>
</comment>
<dbReference type="Pfam" id="PF25547">
    <property type="entry name" value="WXG100_2"/>
    <property type="match status" value="1"/>
</dbReference>
<reference evidence="5 6" key="1">
    <citation type="submission" date="2024-09" db="EMBL/GenBank/DDBJ databases">
        <authorList>
            <person name="Sun Q."/>
            <person name="Mori K."/>
        </authorList>
    </citation>
    <scope>NUCLEOTIDE SEQUENCE [LARGE SCALE GENOMIC DNA]</scope>
    <source>
        <strain evidence="5 6">TBRC 1432</strain>
    </source>
</reference>
<dbReference type="SUPFAM" id="SSF56104">
    <property type="entry name" value="SAICAR synthase-like"/>
    <property type="match status" value="1"/>
</dbReference>
<evidence type="ECO:0000259" key="4">
    <source>
        <dbReference type="Pfam" id="PF25547"/>
    </source>
</evidence>
<dbReference type="InterPro" id="IPR005522">
    <property type="entry name" value="IPK"/>
</dbReference>
<dbReference type="InterPro" id="IPR057746">
    <property type="entry name" value="CpnT-like_N"/>
</dbReference>
<feature type="compositionally biased region" description="Polar residues" evidence="3">
    <location>
        <begin position="526"/>
        <end position="546"/>
    </location>
</feature>
<feature type="compositionally biased region" description="Basic and acidic residues" evidence="3">
    <location>
        <begin position="2223"/>
        <end position="2240"/>
    </location>
</feature>
<evidence type="ECO:0000256" key="2">
    <source>
        <dbReference type="ARBA" id="ARBA00022777"/>
    </source>
</evidence>
<dbReference type="GO" id="GO:0016301">
    <property type="term" value="F:kinase activity"/>
    <property type="evidence" value="ECO:0007669"/>
    <property type="project" value="UniProtKB-KW"/>
</dbReference>
<dbReference type="Pfam" id="PF03770">
    <property type="entry name" value="IPK"/>
    <property type="match status" value="1"/>
</dbReference>
<keyword evidence="2 5" id="KW-0418">Kinase</keyword>
<evidence type="ECO:0000256" key="3">
    <source>
        <dbReference type="SAM" id="MobiDB-lite"/>
    </source>
</evidence>
<name>A0ABV6N5T8_9PSEU</name>
<dbReference type="Gene3D" id="3.30.470.160">
    <property type="entry name" value="Inositol polyphosphate kinase"/>
    <property type="match status" value="1"/>
</dbReference>
<dbReference type="Proteomes" id="UP001589810">
    <property type="component" value="Unassembled WGS sequence"/>
</dbReference>
<organism evidence="5 6">
    <name type="scientific">Kutzneria chonburiensis</name>
    <dbReference type="NCBI Taxonomy" id="1483604"/>
    <lineage>
        <taxon>Bacteria</taxon>
        <taxon>Bacillati</taxon>
        <taxon>Actinomycetota</taxon>
        <taxon>Actinomycetes</taxon>
        <taxon>Pseudonocardiales</taxon>
        <taxon>Pseudonocardiaceae</taxon>
        <taxon>Kutzneria</taxon>
    </lineage>
</organism>
<feature type="compositionally biased region" description="Low complexity" evidence="3">
    <location>
        <begin position="292"/>
        <end position="303"/>
    </location>
</feature>
<dbReference type="InterPro" id="IPR038286">
    <property type="entry name" value="IPK_sf"/>
</dbReference>
<dbReference type="EMBL" id="JBHLUD010000015">
    <property type="protein sequence ID" value="MFC0547894.1"/>
    <property type="molecule type" value="Genomic_DNA"/>
</dbReference>
<feature type="domain" description="Outer membrane channel protein CpnT-like N-terminal" evidence="4">
    <location>
        <begin position="10"/>
        <end position="128"/>
    </location>
</feature>
<feature type="region of interest" description="Disordered" evidence="3">
    <location>
        <begin position="1547"/>
        <end position="1569"/>
    </location>
</feature>
<accession>A0ABV6N5T8</accession>
<protein>
    <submittedName>
        <fullName evidence="5">Inositol polyphosphate kinase family protein</fullName>
    </submittedName>
</protein>
<keyword evidence="6" id="KW-1185">Reference proteome</keyword>
<feature type="region of interest" description="Disordered" evidence="3">
    <location>
        <begin position="2203"/>
        <end position="2249"/>
    </location>
</feature>
<dbReference type="RefSeq" id="WP_273938261.1">
    <property type="nucleotide sequence ID" value="NZ_CP097263.1"/>
</dbReference>
<evidence type="ECO:0000256" key="1">
    <source>
        <dbReference type="ARBA" id="ARBA00022679"/>
    </source>
</evidence>
<feature type="region of interest" description="Disordered" evidence="3">
    <location>
        <begin position="283"/>
        <end position="586"/>
    </location>
</feature>
<feature type="compositionally biased region" description="Low complexity" evidence="3">
    <location>
        <begin position="321"/>
        <end position="336"/>
    </location>
</feature>
<feature type="compositionally biased region" description="Basic and acidic residues" evidence="3">
    <location>
        <begin position="1554"/>
        <end position="1569"/>
    </location>
</feature>
<gene>
    <name evidence="5" type="ORF">ACFFH7_40760</name>
</gene>